<reference evidence="3 4" key="1">
    <citation type="journal article" date="2011" name="Stand. Genomic Sci.">
        <title>Complete genome sequence of the gliding, heparinolytic Pedobacter saltans type strain (113).</title>
        <authorList>
            <person name="Liolios K."/>
            <person name="Sikorski J."/>
            <person name="Lu M."/>
            <person name="Nolan M."/>
            <person name="Lapidus A."/>
            <person name="Lucas S."/>
            <person name="Hammon N."/>
            <person name="Deshpande S."/>
            <person name="Cheng J.F."/>
            <person name="Tapia R."/>
            <person name="Han C."/>
            <person name="Goodwin L."/>
            <person name="Pitluck S."/>
            <person name="Huntemann M."/>
            <person name="Ivanova N."/>
            <person name="Pagani I."/>
            <person name="Mavromatis K."/>
            <person name="Ovchinikova G."/>
            <person name="Pati A."/>
            <person name="Chen A."/>
            <person name="Palaniappan K."/>
            <person name="Land M."/>
            <person name="Hauser L."/>
            <person name="Brambilla E.M."/>
            <person name="Kotsyurbenko O."/>
            <person name="Rohde M."/>
            <person name="Tindall B.J."/>
            <person name="Abt B."/>
            <person name="Goker M."/>
            <person name="Detter J.C."/>
            <person name="Woyke T."/>
            <person name="Bristow J."/>
            <person name="Eisen J.A."/>
            <person name="Markowitz V."/>
            <person name="Hugenholtz P."/>
            <person name="Klenk H.P."/>
            <person name="Kyrpides N.C."/>
        </authorList>
    </citation>
    <scope>NUCLEOTIDE SEQUENCE [LARGE SCALE GENOMIC DNA]</scope>
    <source>
        <strain evidence="4">ATCC 51119 / DSM 12145 / JCM 21818 / LMG 10337 / NBRC 100064 / NCIMB 13643</strain>
    </source>
</reference>
<evidence type="ECO:0000259" key="2">
    <source>
        <dbReference type="Pfam" id="PF09992"/>
    </source>
</evidence>
<dbReference type="KEGG" id="psn:Pedsa_0010"/>
<dbReference type="RefSeq" id="WP_013631102.1">
    <property type="nucleotide sequence ID" value="NC_015177.1"/>
</dbReference>
<dbReference type="STRING" id="762903.Pedsa_0010"/>
<organism evidence="3 4">
    <name type="scientific">Pseudopedobacter saltans (strain ATCC 51119 / DSM 12145 / JCM 21818 / CCUG 39354 / LMG 10337 / NBRC 100064 / NCIMB 13643)</name>
    <name type="common">Pedobacter saltans</name>
    <dbReference type="NCBI Taxonomy" id="762903"/>
    <lineage>
        <taxon>Bacteria</taxon>
        <taxon>Pseudomonadati</taxon>
        <taxon>Bacteroidota</taxon>
        <taxon>Sphingobacteriia</taxon>
        <taxon>Sphingobacteriales</taxon>
        <taxon>Sphingobacteriaceae</taxon>
        <taxon>Pseudopedobacter</taxon>
    </lineage>
</organism>
<dbReference type="OrthoDB" id="9809781at2"/>
<dbReference type="PANTHER" id="PTHR40446:SF2">
    <property type="entry name" value="N-ACETYLGLUCOSAMINE-1-PHOSPHODIESTER ALPHA-N-ACETYLGLUCOSAMINIDASE"/>
    <property type="match status" value="1"/>
</dbReference>
<dbReference type="EMBL" id="CP002545">
    <property type="protein sequence ID" value="ADY50599.1"/>
    <property type="molecule type" value="Genomic_DNA"/>
</dbReference>
<keyword evidence="1" id="KW-0732">Signal</keyword>
<reference evidence="4" key="2">
    <citation type="submission" date="2011-02" db="EMBL/GenBank/DDBJ databases">
        <title>The complete genome of Pedobacter saltans DSM 12145.</title>
        <authorList>
            <consortium name="US DOE Joint Genome Institute (JGI-PGF)"/>
            <person name="Lucas S."/>
            <person name="Copeland A."/>
            <person name="Lapidus A."/>
            <person name="Bruce D."/>
            <person name="Goodwin L."/>
            <person name="Pitluck S."/>
            <person name="Kyrpides N."/>
            <person name="Mavromatis K."/>
            <person name="Pagani I."/>
            <person name="Ivanova N."/>
            <person name="Ovchinnikova G."/>
            <person name="Lu M."/>
            <person name="Detter J.C."/>
            <person name="Han C."/>
            <person name="Land M."/>
            <person name="Hauser L."/>
            <person name="Markowitz V."/>
            <person name="Cheng J.-F."/>
            <person name="Hugenholtz P."/>
            <person name="Woyke T."/>
            <person name="Wu D."/>
            <person name="Tindall B."/>
            <person name="Pomrenke H.G."/>
            <person name="Brambilla E."/>
            <person name="Klenk H.-P."/>
            <person name="Eisen J.A."/>
        </authorList>
    </citation>
    <scope>NUCLEOTIDE SEQUENCE [LARGE SCALE GENOMIC DNA]</scope>
    <source>
        <strain evidence="4">ATCC 51119 / DSM 12145 / JCM 21818 / LMG 10337 / NBRC 100064 / NCIMB 13643</strain>
    </source>
</reference>
<keyword evidence="4" id="KW-1185">Reference proteome</keyword>
<dbReference type="PANTHER" id="PTHR40446">
    <property type="entry name" value="N-ACETYLGLUCOSAMINE-1-PHOSPHODIESTER ALPHA-N-ACETYLGLUCOSAMINIDASE"/>
    <property type="match status" value="1"/>
</dbReference>
<dbReference type="AlphaFoldDB" id="F0SC14"/>
<proteinExistence type="predicted"/>
<evidence type="ECO:0000313" key="3">
    <source>
        <dbReference type="EMBL" id="ADY50599.1"/>
    </source>
</evidence>
<gene>
    <name evidence="3" type="ordered locus">Pedsa_0010</name>
</gene>
<dbReference type="Pfam" id="PF09992">
    <property type="entry name" value="NAGPA"/>
    <property type="match status" value="1"/>
</dbReference>
<feature type="signal peptide" evidence="1">
    <location>
        <begin position="1"/>
        <end position="20"/>
    </location>
</feature>
<accession>F0SC14</accession>
<dbReference type="InterPro" id="IPR018711">
    <property type="entry name" value="NAGPA"/>
</dbReference>
<dbReference type="Proteomes" id="UP000000310">
    <property type="component" value="Chromosome"/>
</dbReference>
<dbReference type="eggNOG" id="COG4632">
    <property type="taxonomic scope" value="Bacteria"/>
</dbReference>
<sequence length="520" mass="56519">MKKRLLTFISFMVLTMSAYSQDILVNRFYNSGSGDGTSDLVELIVVKDSLDIRNWIIKDYANGTISLEDAGGAFRFKNIDLWKNLRAGTVIVLIKRALAELTTYSPVLNVDGVINLAINDANYLEDLNSKSFNLTLHEAVLIRRDDGTGAWQGQENAVHALGYGDFFSRETWGSISSPKSLFNIGVWSASSLSNGTVGAVSLKYEDLQSYLTPFDVSASLEAFPSYWNKRSDLTSSWPYGAEVYQMTSETDVFNLKKNIYCVVFNPKIIELKVGYSISPQKTPQKFVLDEPGTVLACLNGTFFSTSGALGFVKDRGKKYVDVLNSLTRDGKSYPITRAAFGLSPDFVPSVEWVYGYQYTPYTGGGTAYTTPYYYAAPLAQVRGQEPLVAPAKEAGTLWHVSTAIGGAPMLIKNGVVNVTDVNELVELDNTSLRARTAVGYTAKGNVILLAAEGGNTETGVNGLTLIQLADILKNLGCVGAINLDGGGSTSLRIDNQPTIKVSDAGGERVMPTVLMLKTRN</sequence>
<feature type="domain" description="Phosphodiester glycosidase" evidence="2">
    <location>
        <begin position="396"/>
        <end position="516"/>
    </location>
</feature>
<protein>
    <recommendedName>
        <fullName evidence="2">Phosphodiester glycosidase domain-containing protein</fullName>
    </recommendedName>
</protein>
<name>F0SC14_PSESL</name>
<evidence type="ECO:0000256" key="1">
    <source>
        <dbReference type="SAM" id="SignalP"/>
    </source>
</evidence>
<evidence type="ECO:0000313" key="4">
    <source>
        <dbReference type="Proteomes" id="UP000000310"/>
    </source>
</evidence>
<dbReference type="HOGENOM" id="CLU_523595_0_0_10"/>
<feature type="chain" id="PRO_5003256080" description="Phosphodiester glycosidase domain-containing protein" evidence="1">
    <location>
        <begin position="21"/>
        <end position="520"/>
    </location>
</feature>